<keyword evidence="3" id="KW-1185">Reference proteome</keyword>
<organism evidence="2 3">
    <name type="scientific">Corynespora cassiicola Philippines</name>
    <dbReference type="NCBI Taxonomy" id="1448308"/>
    <lineage>
        <taxon>Eukaryota</taxon>
        <taxon>Fungi</taxon>
        <taxon>Dikarya</taxon>
        <taxon>Ascomycota</taxon>
        <taxon>Pezizomycotina</taxon>
        <taxon>Dothideomycetes</taxon>
        <taxon>Pleosporomycetidae</taxon>
        <taxon>Pleosporales</taxon>
        <taxon>Corynesporascaceae</taxon>
        <taxon>Corynespora</taxon>
    </lineage>
</organism>
<dbReference type="EMBL" id="KZ678136">
    <property type="protein sequence ID" value="PSN65915.1"/>
    <property type="molecule type" value="Genomic_DNA"/>
</dbReference>
<dbReference type="OrthoDB" id="2115692at2759"/>
<feature type="domain" description="N-acetyltransferase" evidence="1">
    <location>
        <begin position="1"/>
        <end position="216"/>
    </location>
</feature>
<accession>A0A2T2NKE7</accession>
<dbReference type="CDD" id="cd04301">
    <property type="entry name" value="NAT_SF"/>
    <property type="match status" value="1"/>
</dbReference>
<dbReference type="InterPro" id="IPR016181">
    <property type="entry name" value="Acyl_CoA_acyltransferase"/>
</dbReference>
<gene>
    <name evidence="2" type="ORF">BS50DRAFT_401052</name>
</gene>
<dbReference type="InterPro" id="IPR000182">
    <property type="entry name" value="GNAT_dom"/>
</dbReference>
<reference evidence="2 3" key="1">
    <citation type="journal article" date="2018" name="Front. Microbiol.">
        <title>Genome-Wide Analysis of Corynespora cassiicola Leaf Fall Disease Putative Effectors.</title>
        <authorList>
            <person name="Lopez D."/>
            <person name="Ribeiro S."/>
            <person name="Label P."/>
            <person name="Fumanal B."/>
            <person name="Venisse J.S."/>
            <person name="Kohler A."/>
            <person name="de Oliveira R.R."/>
            <person name="Labutti K."/>
            <person name="Lipzen A."/>
            <person name="Lail K."/>
            <person name="Bauer D."/>
            <person name="Ohm R.A."/>
            <person name="Barry K.W."/>
            <person name="Spatafora J."/>
            <person name="Grigoriev I.V."/>
            <person name="Martin F.M."/>
            <person name="Pujade-Renaud V."/>
        </authorList>
    </citation>
    <scope>NUCLEOTIDE SEQUENCE [LARGE SCALE GENOMIC DNA]</scope>
    <source>
        <strain evidence="2 3">Philippines</strain>
    </source>
</reference>
<dbReference type="Gene3D" id="3.40.630.30">
    <property type="match status" value="1"/>
</dbReference>
<dbReference type="PANTHER" id="PTHR42791">
    <property type="entry name" value="GNAT FAMILY ACETYLTRANSFERASE"/>
    <property type="match status" value="1"/>
</dbReference>
<dbReference type="InterPro" id="IPR052523">
    <property type="entry name" value="Trichothecene_AcTrans"/>
</dbReference>
<keyword evidence="2" id="KW-0012">Acyltransferase</keyword>
<dbReference type="PROSITE" id="PS51186">
    <property type="entry name" value="GNAT"/>
    <property type="match status" value="1"/>
</dbReference>
<keyword evidence="2" id="KW-0808">Transferase</keyword>
<name>A0A2T2NKE7_CORCC</name>
<dbReference type="AlphaFoldDB" id="A0A2T2NKE7"/>
<dbReference type="Pfam" id="PF13673">
    <property type="entry name" value="Acetyltransf_10"/>
    <property type="match status" value="1"/>
</dbReference>
<protein>
    <submittedName>
        <fullName evidence="2">Acyl-CoA N-acyltransferase</fullName>
    </submittedName>
</protein>
<evidence type="ECO:0000313" key="3">
    <source>
        <dbReference type="Proteomes" id="UP000240883"/>
    </source>
</evidence>
<evidence type="ECO:0000313" key="2">
    <source>
        <dbReference type="EMBL" id="PSN65915.1"/>
    </source>
</evidence>
<evidence type="ECO:0000259" key="1">
    <source>
        <dbReference type="PROSITE" id="PS51186"/>
    </source>
</evidence>
<dbReference type="GO" id="GO:0016747">
    <property type="term" value="F:acyltransferase activity, transferring groups other than amino-acyl groups"/>
    <property type="evidence" value="ECO:0007669"/>
    <property type="project" value="InterPro"/>
</dbReference>
<dbReference type="Proteomes" id="UP000240883">
    <property type="component" value="Unassembled WGS sequence"/>
</dbReference>
<proteinExistence type="predicted"/>
<sequence length="237" mass="27535">MRVRLMTREDLPQVAEITHAVFLQDDHYRYMYPRQEQYPEDMRRYQLIRLRTRLVTAGSHAFVAVNDKGKVTGYAFFERSGNDEKAKERMRDSWGWKLERALLSWEIWYETTFLDRASDPARIATARAADANEFYDLLGPQWHLGLLAVSVHHQRKGIGALLLEHGLKIAREEGFPMTLESSVPGRGLYLKKGFRVVEEIEFAEGLWNVSMVWEPEAKRGAWLEEKGDGKAHIRGRT</sequence>
<dbReference type="PANTHER" id="PTHR42791:SF1">
    <property type="entry name" value="N-ACETYLTRANSFERASE DOMAIN-CONTAINING PROTEIN"/>
    <property type="match status" value="1"/>
</dbReference>
<dbReference type="SUPFAM" id="SSF55729">
    <property type="entry name" value="Acyl-CoA N-acyltransferases (Nat)"/>
    <property type="match status" value="1"/>
</dbReference>
<dbReference type="STRING" id="1448308.A0A2T2NKE7"/>